<dbReference type="Proteomes" id="UP000218887">
    <property type="component" value="Unassembled WGS sequence"/>
</dbReference>
<organism evidence="3 4">
    <name type="scientific">Virgibacillus profundi</name>
    <dbReference type="NCBI Taxonomy" id="2024555"/>
    <lineage>
        <taxon>Bacteria</taxon>
        <taxon>Bacillati</taxon>
        <taxon>Bacillota</taxon>
        <taxon>Bacilli</taxon>
        <taxon>Bacillales</taxon>
        <taxon>Bacillaceae</taxon>
        <taxon>Virgibacillus</taxon>
    </lineage>
</organism>
<name>A0A2A2I8F5_9BACI</name>
<dbReference type="PANTHER" id="PTHR30469">
    <property type="entry name" value="MULTIDRUG RESISTANCE PROTEIN MDTA"/>
    <property type="match status" value="1"/>
</dbReference>
<dbReference type="OrthoDB" id="2446145at2"/>
<evidence type="ECO:0000259" key="2">
    <source>
        <dbReference type="Pfam" id="PF25984"/>
    </source>
</evidence>
<feature type="domain" description="YknX-like barrel-sandwich hybrid" evidence="2">
    <location>
        <begin position="64"/>
        <end position="219"/>
    </location>
</feature>
<comment type="caution">
    <text evidence="3">The sequence shown here is derived from an EMBL/GenBank/DDBJ whole genome shotgun (WGS) entry which is preliminary data.</text>
</comment>
<dbReference type="Pfam" id="PF25984">
    <property type="entry name" value="BSH_YknX"/>
    <property type="match status" value="1"/>
</dbReference>
<dbReference type="GO" id="GO:0015562">
    <property type="term" value="F:efflux transmembrane transporter activity"/>
    <property type="evidence" value="ECO:0007669"/>
    <property type="project" value="TreeGrafter"/>
</dbReference>
<evidence type="ECO:0000256" key="1">
    <source>
        <dbReference type="SAM" id="Coils"/>
    </source>
</evidence>
<evidence type="ECO:0000313" key="3">
    <source>
        <dbReference type="EMBL" id="PAV27862.1"/>
    </source>
</evidence>
<dbReference type="GO" id="GO:1990281">
    <property type="term" value="C:efflux pump complex"/>
    <property type="evidence" value="ECO:0007669"/>
    <property type="project" value="TreeGrafter"/>
</dbReference>
<keyword evidence="1" id="KW-0175">Coiled coil</keyword>
<feature type="coiled-coil region" evidence="1">
    <location>
        <begin position="171"/>
        <end position="198"/>
    </location>
</feature>
<dbReference type="AlphaFoldDB" id="A0A2A2I8F5"/>
<protein>
    <recommendedName>
        <fullName evidence="2">YknX-like barrel-sandwich hybrid domain-containing protein</fullName>
    </recommendedName>
</protein>
<gene>
    <name evidence="3" type="ORF">CIL05_19465</name>
</gene>
<accession>A0A2A2I8F5</accession>
<evidence type="ECO:0000313" key="4">
    <source>
        <dbReference type="Proteomes" id="UP000218887"/>
    </source>
</evidence>
<dbReference type="InterPro" id="IPR058639">
    <property type="entry name" value="BSH_YknX-like"/>
</dbReference>
<dbReference type="PANTHER" id="PTHR30469:SF15">
    <property type="entry name" value="HLYD FAMILY OF SECRETION PROTEINS"/>
    <property type="match status" value="1"/>
</dbReference>
<sequence>MMRRRIILTAIVLFIGVNILLVFLDDENKIDRKSYIKDWAQAFEADVADKLVKPGVIAFMQENQVYFDKTLGSFQEFFVKEGNQINPGDPLYSYTVTNYYETESMLMQETEQINGDITAIQSAITQMNSYRIPPSNSSNSIPLEGDLSEGNIIIENQKEPVEAEMMKEQYLIEKEKELDQKNAQLDSIQAQLDELRTTGNTITVESPYEGTIKTVSTSLSDPIITIESAQLHAEGELTEQERTTIEQGMAVAVQVTEKEALVEGVINEVDESPKAIQVEGESVYPFNVTFNEDAELNELLPGYHANLAITKKESLGATVLFEDTVFANSVWKMTNEGKLMKQSIETGIYMDRMQEITKGVNTGDWVAEGRTGQFRHGATFITPLKLNQNTWNDVVIADAPNWGKSFVIGLLSR</sequence>
<dbReference type="EMBL" id="NPOA01000017">
    <property type="protein sequence ID" value="PAV27862.1"/>
    <property type="molecule type" value="Genomic_DNA"/>
</dbReference>
<reference evidence="3 4" key="1">
    <citation type="submission" date="2017-08" db="EMBL/GenBank/DDBJ databases">
        <title>Virgibacillus indicus sp. nov. and Virgibacillus profoundi sp. nov, two moderately halophilic bacteria isolated from marine sediment by using the Microfluidic Streak Plate.</title>
        <authorList>
            <person name="Xu B."/>
            <person name="Hu B."/>
            <person name="Wang J."/>
            <person name="Zhu Y."/>
            <person name="Huang L."/>
            <person name="Du W."/>
            <person name="Huang Y."/>
        </authorList>
    </citation>
    <scope>NUCLEOTIDE SEQUENCE [LARGE SCALE GENOMIC DNA]</scope>
    <source>
        <strain evidence="3 4">IO3-P3-H5</strain>
    </source>
</reference>
<keyword evidence="4" id="KW-1185">Reference proteome</keyword>
<proteinExistence type="predicted"/>
<dbReference type="RefSeq" id="WP_095657214.1">
    <property type="nucleotide sequence ID" value="NZ_NPOA01000017.1"/>
</dbReference>